<evidence type="ECO:0000313" key="2">
    <source>
        <dbReference type="EMBL" id="KZV22169.1"/>
    </source>
</evidence>
<name>A0A2Z7AS00_9LAMI</name>
<organism evidence="2 3">
    <name type="scientific">Dorcoceras hygrometricum</name>
    <dbReference type="NCBI Taxonomy" id="472368"/>
    <lineage>
        <taxon>Eukaryota</taxon>
        <taxon>Viridiplantae</taxon>
        <taxon>Streptophyta</taxon>
        <taxon>Embryophyta</taxon>
        <taxon>Tracheophyta</taxon>
        <taxon>Spermatophyta</taxon>
        <taxon>Magnoliopsida</taxon>
        <taxon>eudicotyledons</taxon>
        <taxon>Gunneridae</taxon>
        <taxon>Pentapetalae</taxon>
        <taxon>asterids</taxon>
        <taxon>lamiids</taxon>
        <taxon>Lamiales</taxon>
        <taxon>Gesneriaceae</taxon>
        <taxon>Didymocarpoideae</taxon>
        <taxon>Trichosporeae</taxon>
        <taxon>Loxocarpinae</taxon>
        <taxon>Dorcoceras</taxon>
    </lineage>
</organism>
<evidence type="ECO:0000256" key="1">
    <source>
        <dbReference type="SAM" id="MobiDB-lite"/>
    </source>
</evidence>
<feature type="compositionally biased region" description="Polar residues" evidence="1">
    <location>
        <begin position="114"/>
        <end position="128"/>
    </location>
</feature>
<dbReference type="Proteomes" id="UP000250235">
    <property type="component" value="Unassembled WGS sequence"/>
</dbReference>
<gene>
    <name evidence="2" type="ORF">F511_27339</name>
</gene>
<evidence type="ECO:0000313" key="3">
    <source>
        <dbReference type="Proteomes" id="UP000250235"/>
    </source>
</evidence>
<keyword evidence="3" id="KW-1185">Reference proteome</keyword>
<reference evidence="2 3" key="1">
    <citation type="journal article" date="2015" name="Proc. Natl. Acad. Sci. U.S.A.">
        <title>The resurrection genome of Boea hygrometrica: A blueprint for survival of dehydration.</title>
        <authorList>
            <person name="Xiao L."/>
            <person name="Yang G."/>
            <person name="Zhang L."/>
            <person name="Yang X."/>
            <person name="Zhao S."/>
            <person name="Ji Z."/>
            <person name="Zhou Q."/>
            <person name="Hu M."/>
            <person name="Wang Y."/>
            <person name="Chen M."/>
            <person name="Xu Y."/>
            <person name="Jin H."/>
            <person name="Xiao X."/>
            <person name="Hu G."/>
            <person name="Bao F."/>
            <person name="Hu Y."/>
            <person name="Wan P."/>
            <person name="Li L."/>
            <person name="Deng X."/>
            <person name="Kuang T."/>
            <person name="Xiang C."/>
            <person name="Zhu J.K."/>
            <person name="Oliver M.J."/>
            <person name="He Y."/>
        </authorList>
    </citation>
    <scope>NUCLEOTIDE SEQUENCE [LARGE SCALE GENOMIC DNA]</scope>
    <source>
        <strain evidence="3">cv. XS01</strain>
    </source>
</reference>
<accession>A0A2Z7AS00</accession>
<protein>
    <submittedName>
        <fullName evidence="2">Uncharacterized protein</fullName>
    </submittedName>
</protein>
<sequence length="128" mass="14735">MKEFGQKAAQSQCIREYCSLDRFGGGSAEPDLSSAHNQSKLTRSDTVADQIGSEYSAHMLKVNKACRSIKYKGHEVQLVRRLFQWEETCVQRIDLDKGFIYQRETEIEDDGEQEINQKQSCQQQRSLL</sequence>
<feature type="region of interest" description="Disordered" evidence="1">
    <location>
        <begin position="109"/>
        <end position="128"/>
    </location>
</feature>
<dbReference type="EMBL" id="KV014435">
    <property type="protein sequence ID" value="KZV22169.1"/>
    <property type="molecule type" value="Genomic_DNA"/>
</dbReference>
<dbReference type="AlphaFoldDB" id="A0A2Z7AS00"/>
<proteinExistence type="predicted"/>